<evidence type="ECO:0000256" key="2">
    <source>
        <dbReference type="ARBA" id="ARBA00022840"/>
    </source>
</evidence>
<accession>A0A1W6LNI4</accession>
<evidence type="ECO:0000259" key="3">
    <source>
        <dbReference type="PROSITE" id="PS50893"/>
    </source>
</evidence>
<evidence type="ECO:0000313" key="4">
    <source>
        <dbReference type="EMBL" id="ARN57324.1"/>
    </source>
</evidence>
<dbReference type="GO" id="GO:0005524">
    <property type="term" value="F:ATP binding"/>
    <property type="evidence" value="ECO:0007669"/>
    <property type="project" value="UniProtKB-KW"/>
</dbReference>
<keyword evidence="2 4" id="KW-0067">ATP-binding</keyword>
<dbReference type="PANTHER" id="PTHR43119:SF1">
    <property type="entry name" value="ABC TRANSPORTER DOMAIN-CONTAINING PROTEIN"/>
    <property type="match status" value="1"/>
</dbReference>
<dbReference type="InterPro" id="IPR027417">
    <property type="entry name" value="P-loop_NTPase"/>
</dbReference>
<reference evidence="5" key="1">
    <citation type="submission" date="2017-04" db="EMBL/GenBank/DDBJ databases">
        <title>Comparative genomics and description of representatives of a novel lineage of planctomycetes thriving in anoxic sediments.</title>
        <authorList>
            <person name="Spring S."/>
            <person name="Bunk B."/>
            <person name="Sproer C."/>
        </authorList>
    </citation>
    <scope>NUCLEOTIDE SEQUENCE [LARGE SCALE GENOMIC DNA]</scope>
    <source>
        <strain evidence="5">ST-PulAB-D4</strain>
    </source>
</reference>
<dbReference type="Proteomes" id="UP000193334">
    <property type="component" value="Chromosome"/>
</dbReference>
<dbReference type="PROSITE" id="PS00211">
    <property type="entry name" value="ABC_TRANSPORTER_1"/>
    <property type="match status" value="1"/>
</dbReference>
<gene>
    <name evidence="4" type="primary">ybbL</name>
    <name evidence="4" type="ORF">STSP1_01728</name>
</gene>
<dbReference type="EMBL" id="CP021023">
    <property type="protein sequence ID" value="ARN57324.1"/>
    <property type="molecule type" value="Genomic_DNA"/>
</dbReference>
<dbReference type="InterPro" id="IPR017871">
    <property type="entry name" value="ABC_transporter-like_CS"/>
</dbReference>
<proteinExistence type="predicted"/>
<sequence length="209" mass="23231">MIELKNITAKNADTLILDNVSFTFEKGRRYVISGASGSGKTSLLMAIAGILPAFDGEIFFEGEKIDHFSVGKLRRKIGFVSQEPELGNTTALEAVLKPFDFKANKDKKPPQEKVEQLAEKLALDKSILLKKNKLISGGEKQRIALIRAILLEKDVLLLDEPTSALDPESKERLLSLLDENEYTVLSVSHDPDWIGFCDEKLTMKEGRLA</sequence>
<dbReference type="PROSITE" id="PS50893">
    <property type="entry name" value="ABC_TRANSPORTER_2"/>
    <property type="match status" value="1"/>
</dbReference>
<dbReference type="SMART" id="SM00382">
    <property type="entry name" value="AAA"/>
    <property type="match status" value="1"/>
</dbReference>
<keyword evidence="5" id="KW-1185">Reference proteome</keyword>
<dbReference type="Pfam" id="PF00005">
    <property type="entry name" value="ABC_tran"/>
    <property type="match status" value="1"/>
</dbReference>
<dbReference type="GO" id="GO:0016887">
    <property type="term" value="F:ATP hydrolysis activity"/>
    <property type="evidence" value="ECO:0007669"/>
    <property type="project" value="InterPro"/>
</dbReference>
<dbReference type="AlphaFoldDB" id="A0A1W6LNI4"/>
<dbReference type="InterPro" id="IPR003593">
    <property type="entry name" value="AAA+_ATPase"/>
</dbReference>
<evidence type="ECO:0000313" key="5">
    <source>
        <dbReference type="Proteomes" id="UP000193334"/>
    </source>
</evidence>
<dbReference type="SUPFAM" id="SSF52540">
    <property type="entry name" value="P-loop containing nucleoside triphosphate hydrolases"/>
    <property type="match status" value="1"/>
</dbReference>
<dbReference type="PANTHER" id="PTHR43119">
    <property type="entry name" value="ABC TRANSPORT PROTEIN ATP-BINDING COMPONENT-RELATED"/>
    <property type="match status" value="1"/>
</dbReference>
<dbReference type="InterPro" id="IPR003439">
    <property type="entry name" value="ABC_transporter-like_ATP-bd"/>
</dbReference>
<dbReference type="RefSeq" id="WP_085755971.1">
    <property type="nucleotide sequence ID" value="NZ_CP021023.1"/>
</dbReference>
<evidence type="ECO:0000256" key="1">
    <source>
        <dbReference type="ARBA" id="ARBA00022741"/>
    </source>
</evidence>
<dbReference type="Gene3D" id="3.40.50.300">
    <property type="entry name" value="P-loop containing nucleotide triphosphate hydrolases"/>
    <property type="match status" value="1"/>
</dbReference>
<protein>
    <submittedName>
        <fullName evidence="4">Putative ABC transporter ATP-binding protein YbbL</fullName>
    </submittedName>
</protein>
<dbReference type="STRING" id="1941349.STSP1_01728"/>
<name>A0A1W6LNI4_9BACT</name>
<organism evidence="4 5">
    <name type="scientific">Sedimentisphaera salicampi</name>
    <dbReference type="NCBI Taxonomy" id="1941349"/>
    <lineage>
        <taxon>Bacteria</taxon>
        <taxon>Pseudomonadati</taxon>
        <taxon>Planctomycetota</taxon>
        <taxon>Phycisphaerae</taxon>
        <taxon>Sedimentisphaerales</taxon>
        <taxon>Sedimentisphaeraceae</taxon>
        <taxon>Sedimentisphaera</taxon>
    </lineage>
</organism>
<keyword evidence="1" id="KW-0547">Nucleotide-binding</keyword>
<dbReference type="KEGG" id="pbp:STSP1_01728"/>
<feature type="domain" description="ABC transporter" evidence="3">
    <location>
        <begin position="2"/>
        <end position="209"/>
    </location>
</feature>